<accession>A0ABU3PES8</accession>
<evidence type="ECO:0000259" key="4">
    <source>
        <dbReference type="Pfam" id="PF25967"/>
    </source>
</evidence>
<proteinExistence type="predicted"/>
<dbReference type="PANTHER" id="PTHR32347">
    <property type="entry name" value="EFFLUX SYSTEM COMPONENT YKNX-RELATED"/>
    <property type="match status" value="1"/>
</dbReference>
<dbReference type="PANTHER" id="PTHR32347:SF23">
    <property type="entry name" value="BLL5650 PROTEIN"/>
    <property type="match status" value="1"/>
</dbReference>
<dbReference type="InterPro" id="IPR050465">
    <property type="entry name" value="UPF0194_transport"/>
</dbReference>
<evidence type="ECO:0000256" key="2">
    <source>
        <dbReference type="ARBA" id="ARBA00023054"/>
    </source>
</evidence>
<dbReference type="Pfam" id="PF25967">
    <property type="entry name" value="RND-MFP_C"/>
    <property type="match status" value="1"/>
</dbReference>
<organism evidence="5 6">
    <name type="scientific">Roseateles aquae</name>
    <dbReference type="NCBI Taxonomy" id="3077235"/>
    <lineage>
        <taxon>Bacteria</taxon>
        <taxon>Pseudomonadati</taxon>
        <taxon>Pseudomonadota</taxon>
        <taxon>Betaproteobacteria</taxon>
        <taxon>Burkholderiales</taxon>
        <taxon>Sphaerotilaceae</taxon>
        <taxon>Roseateles</taxon>
    </lineage>
</organism>
<comment type="subcellular location">
    <subcellularLocation>
        <location evidence="1">Cell envelope</location>
    </subcellularLocation>
</comment>
<keyword evidence="2 3" id="KW-0175">Coiled coil</keyword>
<evidence type="ECO:0000256" key="1">
    <source>
        <dbReference type="ARBA" id="ARBA00004196"/>
    </source>
</evidence>
<name>A0ABU3PES8_9BURK</name>
<reference evidence="5" key="1">
    <citation type="submission" date="2023-09" db="EMBL/GenBank/DDBJ databases">
        <title>Paucibacter sp. APW11 Genome sequencing and assembly.</title>
        <authorList>
            <person name="Kim I."/>
        </authorList>
    </citation>
    <scope>NUCLEOTIDE SEQUENCE</scope>
    <source>
        <strain evidence="5">APW11</strain>
    </source>
</reference>
<evidence type="ECO:0000313" key="6">
    <source>
        <dbReference type="Proteomes" id="UP001246372"/>
    </source>
</evidence>
<dbReference type="EMBL" id="JAVXZY010000006">
    <property type="protein sequence ID" value="MDT9000792.1"/>
    <property type="molecule type" value="Genomic_DNA"/>
</dbReference>
<feature type="coiled-coil region" evidence="3">
    <location>
        <begin position="145"/>
        <end position="228"/>
    </location>
</feature>
<dbReference type="InterPro" id="IPR058627">
    <property type="entry name" value="MdtA-like_C"/>
</dbReference>
<keyword evidence="6" id="KW-1185">Reference proteome</keyword>
<sequence length="431" mass="46666">MQDTSAPKPVPERPSGAAMDRVVAAPRWPRRLLLGGGLLGLALLAWAASQLPRGLAVDAASLSIASVGPGEFRDEITLRAQTVPAQQVLLDATESGRVDAVLVRDGQMLQRGALLYRLSNPQREQEVLQRGAEVAQQLSNLSLQRTALANARAQQRRDLSQLEIEAERAQTDLQRQQQLAAQGFVSPAVLDEARRRQQLQQRLLAQAREDSQAEMRIREQAIAELERAVKGLNDGLGVVRAAAGNLAARAPVDGQLSGFSLQVGSSVRVGDRLGRIDDISNFKFSAQLDEFYLPRLTVGLPATLELAGKTWPLQVSQKLPQVKDGRFGLELSFAGAQPPGLQAGQSLDLRLRLGQPSRALLLADGPFYADSGGAFVYVLDADGHHAQRRAVRLGRRAAGQIEVLEGLTAGERVIVSRLRDYGDAPLLRIRS</sequence>
<comment type="caution">
    <text evidence="5">The sequence shown here is derived from an EMBL/GenBank/DDBJ whole genome shotgun (WGS) entry which is preliminary data.</text>
</comment>
<dbReference type="Proteomes" id="UP001246372">
    <property type="component" value="Unassembled WGS sequence"/>
</dbReference>
<dbReference type="RefSeq" id="WP_315651674.1">
    <property type="nucleotide sequence ID" value="NZ_JAVXZY010000006.1"/>
</dbReference>
<dbReference type="Gene3D" id="2.40.420.20">
    <property type="match status" value="1"/>
</dbReference>
<protein>
    <submittedName>
        <fullName evidence="5">HlyD family efflux transporter periplasmic adaptor subunit</fullName>
    </submittedName>
</protein>
<evidence type="ECO:0000256" key="3">
    <source>
        <dbReference type="SAM" id="Coils"/>
    </source>
</evidence>
<gene>
    <name evidence="5" type="ORF">RQP53_16060</name>
</gene>
<dbReference type="Gene3D" id="2.40.50.100">
    <property type="match status" value="1"/>
</dbReference>
<feature type="domain" description="Multidrug resistance protein MdtA-like C-terminal permuted SH3" evidence="4">
    <location>
        <begin position="372"/>
        <end position="418"/>
    </location>
</feature>
<dbReference type="Gene3D" id="1.10.287.470">
    <property type="entry name" value="Helix hairpin bin"/>
    <property type="match status" value="1"/>
</dbReference>
<evidence type="ECO:0000313" key="5">
    <source>
        <dbReference type="EMBL" id="MDT9000792.1"/>
    </source>
</evidence>